<evidence type="ECO:0000256" key="1">
    <source>
        <dbReference type="ARBA" id="ARBA00012417"/>
    </source>
</evidence>
<dbReference type="SUPFAM" id="SSF48019">
    <property type="entry name" value="post-AAA+ oligomerization domain-like"/>
    <property type="match status" value="1"/>
</dbReference>
<dbReference type="InterPro" id="IPR048466">
    <property type="entry name" value="DNA_pol3_delta-like_C"/>
</dbReference>
<keyword evidence="6" id="KW-0239">DNA-directed DNA polymerase</keyword>
<dbReference type="GO" id="GO:0003677">
    <property type="term" value="F:DNA binding"/>
    <property type="evidence" value="ECO:0007669"/>
    <property type="project" value="InterPro"/>
</dbReference>
<dbReference type="Pfam" id="PF06144">
    <property type="entry name" value="DNA_pol3_delta"/>
    <property type="match status" value="1"/>
</dbReference>
<evidence type="ECO:0000256" key="5">
    <source>
        <dbReference type="ARBA" id="ARBA00022705"/>
    </source>
</evidence>
<gene>
    <name evidence="11" type="ORF">METZ01_LOCUS114570</name>
</gene>
<accession>A0A381XAC9</accession>
<feature type="domain" description="DNA polymerase III delta subunit-like C-terminal" evidence="10">
    <location>
        <begin position="209"/>
        <end position="327"/>
    </location>
</feature>
<keyword evidence="3" id="KW-0808">Transferase</keyword>
<evidence type="ECO:0000259" key="9">
    <source>
        <dbReference type="Pfam" id="PF06144"/>
    </source>
</evidence>
<evidence type="ECO:0000256" key="2">
    <source>
        <dbReference type="ARBA" id="ARBA00017703"/>
    </source>
</evidence>
<dbReference type="InterPro" id="IPR008921">
    <property type="entry name" value="DNA_pol3_clamp-load_cplx_C"/>
</dbReference>
<dbReference type="InterPro" id="IPR027417">
    <property type="entry name" value="P-loop_NTPase"/>
</dbReference>
<evidence type="ECO:0000256" key="7">
    <source>
        <dbReference type="ARBA" id="ARBA00034754"/>
    </source>
</evidence>
<dbReference type="PANTHER" id="PTHR34388:SF1">
    <property type="entry name" value="DNA POLYMERASE III SUBUNIT DELTA"/>
    <property type="match status" value="1"/>
</dbReference>
<dbReference type="Gene3D" id="1.10.8.60">
    <property type="match status" value="1"/>
</dbReference>
<keyword evidence="4" id="KW-0548">Nucleotidyltransferase</keyword>
<dbReference type="GO" id="GO:0009360">
    <property type="term" value="C:DNA polymerase III complex"/>
    <property type="evidence" value="ECO:0007669"/>
    <property type="project" value="InterPro"/>
</dbReference>
<dbReference type="GO" id="GO:0003887">
    <property type="term" value="F:DNA-directed DNA polymerase activity"/>
    <property type="evidence" value="ECO:0007669"/>
    <property type="project" value="UniProtKB-KW"/>
</dbReference>
<feature type="domain" description="DNA polymerase III delta N-terminal" evidence="9">
    <location>
        <begin position="4"/>
        <end position="134"/>
    </location>
</feature>
<protein>
    <recommendedName>
        <fullName evidence="2">DNA polymerase III subunit delta</fullName>
        <ecNumber evidence="1">2.7.7.7</ecNumber>
    </recommendedName>
</protein>
<dbReference type="EC" id="2.7.7.7" evidence="1"/>
<dbReference type="GO" id="GO:0006261">
    <property type="term" value="P:DNA-templated DNA replication"/>
    <property type="evidence" value="ECO:0007669"/>
    <property type="project" value="TreeGrafter"/>
</dbReference>
<evidence type="ECO:0000256" key="8">
    <source>
        <dbReference type="ARBA" id="ARBA00049244"/>
    </source>
</evidence>
<dbReference type="Gene3D" id="3.40.50.300">
    <property type="entry name" value="P-loop containing nucleotide triphosphate hydrolases"/>
    <property type="match status" value="1"/>
</dbReference>
<dbReference type="Pfam" id="PF21694">
    <property type="entry name" value="DNA_pol3_delta_C"/>
    <property type="match status" value="1"/>
</dbReference>
<comment type="catalytic activity">
    <reaction evidence="8">
        <text>DNA(n) + a 2'-deoxyribonucleoside 5'-triphosphate = DNA(n+1) + diphosphate</text>
        <dbReference type="Rhea" id="RHEA:22508"/>
        <dbReference type="Rhea" id="RHEA-COMP:17339"/>
        <dbReference type="Rhea" id="RHEA-COMP:17340"/>
        <dbReference type="ChEBI" id="CHEBI:33019"/>
        <dbReference type="ChEBI" id="CHEBI:61560"/>
        <dbReference type="ChEBI" id="CHEBI:173112"/>
        <dbReference type="EC" id="2.7.7.7"/>
    </reaction>
</comment>
<comment type="similarity">
    <text evidence="7">Belongs to the DNA polymerase HolA subunit family.</text>
</comment>
<dbReference type="PANTHER" id="PTHR34388">
    <property type="entry name" value="DNA POLYMERASE III SUBUNIT DELTA"/>
    <property type="match status" value="1"/>
</dbReference>
<name>A0A381XAC9_9ZZZZ</name>
<proteinExistence type="inferred from homology"/>
<sequence>MMIYLLHGTDTYSLRAYLDELRAAVGMPDVQDANITSLNTQDASPASILGLCQAMPFLAERRMVIVDGLIASLTGDSRGSKGKVTPETLADWQDFFPSLPDNMPPTSDLVFMEGQLRSNNPVLKNVKAVAEVKEFGSMNPNDLRGWVQKRVMERNGSITTNAVQLLVDMIGTDLWTLASEVEKLLLYATGRAIEIEDVEEIVVFAKEVSVFTVVDAVLEGNRMVAMRNLTKLLEEEATVLYLLAMLGRQVRMLLLAKELIQQKVPQGELGSRLGIKSAYPLRKTLEQARRFTPQLLRLLHTALLNTDVAIKTGAQGERLALEFLVAEMCQTVSGHSIARRGAR</sequence>
<evidence type="ECO:0000256" key="3">
    <source>
        <dbReference type="ARBA" id="ARBA00022679"/>
    </source>
</evidence>
<reference evidence="11" key="1">
    <citation type="submission" date="2018-05" db="EMBL/GenBank/DDBJ databases">
        <authorList>
            <person name="Lanie J.A."/>
            <person name="Ng W.-L."/>
            <person name="Kazmierczak K.M."/>
            <person name="Andrzejewski T.M."/>
            <person name="Davidsen T.M."/>
            <person name="Wayne K.J."/>
            <person name="Tettelin H."/>
            <person name="Glass J.I."/>
            <person name="Rusch D."/>
            <person name="Podicherti R."/>
            <person name="Tsui H.-C.T."/>
            <person name="Winkler M.E."/>
        </authorList>
    </citation>
    <scope>NUCLEOTIDE SEQUENCE</scope>
</reference>
<dbReference type="Gene3D" id="1.20.272.10">
    <property type="match status" value="1"/>
</dbReference>
<dbReference type="AlphaFoldDB" id="A0A381XAC9"/>
<keyword evidence="5" id="KW-0235">DNA replication</keyword>
<evidence type="ECO:0000313" key="11">
    <source>
        <dbReference type="EMBL" id="SVA61716.1"/>
    </source>
</evidence>
<dbReference type="InterPro" id="IPR005790">
    <property type="entry name" value="DNA_polIII_delta"/>
</dbReference>
<organism evidence="11">
    <name type="scientific">marine metagenome</name>
    <dbReference type="NCBI Taxonomy" id="408172"/>
    <lineage>
        <taxon>unclassified sequences</taxon>
        <taxon>metagenomes</taxon>
        <taxon>ecological metagenomes</taxon>
    </lineage>
</organism>
<dbReference type="EMBL" id="UINC01014477">
    <property type="protein sequence ID" value="SVA61716.1"/>
    <property type="molecule type" value="Genomic_DNA"/>
</dbReference>
<evidence type="ECO:0000256" key="6">
    <source>
        <dbReference type="ARBA" id="ARBA00022932"/>
    </source>
</evidence>
<dbReference type="SUPFAM" id="SSF52540">
    <property type="entry name" value="P-loop containing nucleoside triphosphate hydrolases"/>
    <property type="match status" value="1"/>
</dbReference>
<evidence type="ECO:0000256" key="4">
    <source>
        <dbReference type="ARBA" id="ARBA00022695"/>
    </source>
</evidence>
<dbReference type="InterPro" id="IPR010372">
    <property type="entry name" value="DNA_pol3_delta_N"/>
</dbReference>
<dbReference type="NCBIfam" id="TIGR01128">
    <property type="entry name" value="holA"/>
    <property type="match status" value="1"/>
</dbReference>
<evidence type="ECO:0000259" key="10">
    <source>
        <dbReference type="Pfam" id="PF21694"/>
    </source>
</evidence>